<evidence type="ECO:0000313" key="2">
    <source>
        <dbReference type="EMBL" id="KAK4015034.1"/>
    </source>
</evidence>
<proteinExistence type="predicted"/>
<sequence>MLRSSRRLAAIDVIDGQPVVQPRHEQPRGAGFELHIIPACIAARQRHMLLADPGAASCASAGSAAQQRGGPEKLRSVCRGTPVSRNGSMKMAVRARFAHAQRDDESDRADRRDIPRRRPVHAPSALSVSAAYSAVPPKIADAIAWPSPTPSARTLARGEQLGFEQPRDRV</sequence>
<reference evidence="2 3" key="1">
    <citation type="journal article" date="2023" name="Nucleic Acids Res.">
        <title>The hologenome of Daphnia magna reveals possible DNA methylation and microbiome-mediated evolution of the host genome.</title>
        <authorList>
            <person name="Chaturvedi A."/>
            <person name="Li X."/>
            <person name="Dhandapani V."/>
            <person name="Marshall H."/>
            <person name="Kissane S."/>
            <person name="Cuenca-Cambronero M."/>
            <person name="Asole G."/>
            <person name="Calvet F."/>
            <person name="Ruiz-Romero M."/>
            <person name="Marangio P."/>
            <person name="Guigo R."/>
            <person name="Rago D."/>
            <person name="Mirbahai L."/>
            <person name="Eastwood N."/>
            <person name="Colbourne J.K."/>
            <person name="Zhou J."/>
            <person name="Mallon E."/>
            <person name="Orsini L."/>
        </authorList>
    </citation>
    <scope>NUCLEOTIDE SEQUENCE [LARGE SCALE GENOMIC DNA]</scope>
    <source>
        <strain evidence="2">LRV0_1</strain>
    </source>
</reference>
<dbReference type="EMBL" id="JAOYFB010000004">
    <property type="protein sequence ID" value="KAK4015034.1"/>
    <property type="molecule type" value="Genomic_DNA"/>
</dbReference>
<name>A0ABQ9ZQ26_9CRUS</name>
<feature type="region of interest" description="Disordered" evidence="1">
    <location>
        <begin position="143"/>
        <end position="170"/>
    </location>
</feature>
<evidence type="ECO:0000256" key="1">
    <source>
        <dbReference type="SAM" id="MobiDB-lite"/>
    </source>
</evidence>
<feature type="region of interest" description="Disordered" evidence="1">
    <location>
        <begin position="62"/>
        <end position="122"/>
    </location>
</feature>
<accession>A0ABQ9ZQ26</accession>
<keyword evidence="3" id="KW-1185">Reference proteome</keyword>
<gene>
    <name evidence="2" type="ORF">OUZ56_027549</name>
</gene>
<evidence type="ECO:0000313" key="3">
    <source>
        <dbReference type="Proteomes" id="UP001234178"/>
    </source>
</evidence>
<protein>
    <submittedName>
        <fullName evidence="2">Uncharacterized protein</fullName>
    </submittedName>
</protein>
<comment type="caution">
    <text evidence="2">The sequence shown here is derived from an EMBL/GenBank/DDBJ whole genome shotgun (WGS) entry which is preliminary data.</text>
</comment>
<dbReference type="Proteomes" id="UP001234178">
    <property type="component" value="Unassembled WGS sequence"/>
</dbReference>
<organism evidence="2 3">
    <name type="scientific">Daphnia magna</name>
    <dbReference type="NCBI Taxonomy" id="35525"/>
    <lineage>
        <taxon>Eukaryota</taxon>
        <taxon>Metazoa</taxon>
        <taxon>Ecdysozoa</taxon>
        <taxon>Arthropoda</taxon>
        <taxon>Crustacea</taxon>
        <taxon>Branchiopoda</taxon>
        <taxon>Diplostraca</taxon>
        <taxon>Cladocera</taxon>
        <taxon>Anomopoda</taxon>
        <taxon>Daphniidae</taxon>
        <taxon>Daphnia</taxon>
    </lineage>
</organism>
<feature type="compositionally biased region" description="Basic and acidic residues" evidence="1">
    <location>
        <begin position="100"/>
        <end position="113"/>
    </location>
</feature>